<reference evidence="1" key="1">
    <citation type="submission" date="2020-03" db="EMBL/GenBank/DDBJ databases">
        <title>The deep terrestrial virosphere.</title>
        <authorList>
            <person name="Holmfeldt K."/>
            <person name="Nilsson E."/>
            <person name="Simone D."/>
            <person name="Lopez-Fernandez M."/>
            <person name="Wu X."/>
            <person name="de Brujin I."/>
            <person name="Lundin D."/>
            <person name="Andersson A."/>
            <person name="Bertilsson S."/>
            <person name="Dopson M."/>
        </authorList>
    </citation>
    <scope>NUCLEOTIDE SEQUENCE</scope>
    <source>
        <strain evidence="2">MM415A04550</strain>
        <strain evidence="1">MM415B01983</strain>
    </source>
</reference>
<evidence type="ECO:0000313" key="1">
    <source>
        <dbReference type="EMBL" id="QJA55838.1"/>
    </source>
</evidence>
<proteinExistence type="predicted"/>
<organism evidence="1">
    <name type="scientific">viral metagenome</name>
    <dbReference type="NCBI Taxonomy" id="1070528"/>
    <lineage>
        <taxon>unclassified sequences</taxon>
        <taxon>metagenomes</taxon>
        <taxon>organismal metagenomes</taxon>
    </lineage>
</organism>
<dbReference type="EMBL" id="MT141709">
    <property type="protein sequence ID" value="QJA69482.1"/>
    <property type="molecule type" value="Genomic_DNA"/>
</dbReference>
<dbReference type="EMBL" id="MT141184">
    <property type="protein sequence ID" value="QJA55838.1"/>
    <property type="molecule type" value="Genomic_DNA"/>
</dbReference>
<protein>
    <submittedName>
        <fullName evidence="1">Uncharacterized protein</fullName>
    </submittedName>
</protein>
<name>A0A6M3IF71_9ZZZZ</name>
<sequence>MGVDLPDFLTENIIKGSDGVALRTIRVAPTGEMYILVSALAGVTLIPLQADADGNLFLNIKAQDLAEVMNRPKYGGALRAYGATSCAGGSWTTLFTLSGKGMVYGGWIVDSNVNADVTDRVRYLIDGNEIYEGSLWYFYFYGLLNPLINPMVIIKYDPTIKQYILGFSYGITFEASIEVKFKPMFATYDIGYSLCYALV</sequence>
<accession>A0A6M3IF71</accession>
<evidence type="ECO:0000313" key="2">
    <source>
        <dbReference type="EMBL" id="QJA69482.1"/>
    </source>
</evidence>
<gene>
    <name evidence="2" type="ORF">MM415A04550_0005</name>
    <name evidence="1" type="ORF">MM415B01983_0019</name>
</gene>
<dbReference type="AlphaFoldDB" id="A0A6M3IF71"/>